<feature type="transmembrane region" description="Helical" evidence="1">
    <location>
        <begin position="53"/>
        <end position="71"/>
    </location>
</feature>
<sequence>MTAIANPVRGRAYALFGLAVVLLIVACVCPPFAQPQGYHDFADKRGWLGIPNYGDVASNVMFLVAGLAGLFSMRKPAIEAMESASRHAYGLMFVGLIFTAFGSGYYHWAPSDDRLVWDRLPMTVVFMPLLAATYAERLRWRSDLPLIVLTLLGIGSVVYWKFSGNLLPYLIAQGGAILLILLALAMLPTPWTERRLLFPALISYAVAFVCEKLDWQIFRWTGGIISGHTIKHLAAAAAFFFILRMLQRQQLKTESYR</sequence>
<gene>
    <name evidence="2" type="ORF">ISN74_14070</name>
</gene>
<dbReference type="RefSeq" id="WP_188799834.1">
    <property type="nucleotide sequence ID" value="NZ_BMIZ01000002.1"/>
</dbReference>
<feature type="transmembrane region" description="Helical" evidence="1">
    <location>
        <begin position="166"/>
        <end position="184"/>
    </location>
</feature>
<keyword evidence="1" id="KW-0472">Membrane</keyword>
<feature type="transmembrane region" description="Helical" evidence="1">
    <location>
        <begin position="12"/>
        <end position="33"/>
    </location>
</feature>
<dbReference type="PANTHER" id="PTHR34368">
    <property type="entry name" value="OS01G0962200 PROTEIN"/>
    <property type="match status" value="1"/>
</dbReference>
<evidence type="ECO:0000313" key="2">
    <source>
        <dbReference type="EMBL" id="QRN52587.1"/>
    </source>
</evidence>
<keyword evidence="3" id="KW-1185">Reference proteome</keyword>
<name>A0ABX7GS00_9GAMM</name>
<dbReference type="PANTHER" id="PTHR34368:SF1">
    <property type="entry name" value="OS01G0962200 PROTEIN"/>
    <property type="match status" value="1"/>
</dbReference>
<organism evidence="2 3">
    <name type="scientific">Dyella caseinilytica</name>
    <dbReference type="NCBI Taxonomy" id="1849581"/>
    <lineage>
        <taxon>Bacteria</taxon>
        <taxon>Pseudomonadati</taxon>
        <taxon>Pseudomonadota</taxon>
        <taxon>Gammaproteobacteria</taxon>
        <taxon>Lysobacterales</taxon>
        <taxon>Rhodanobacteraceae</taxon>
        <taxon>Dyella</taxon>
    </lineage>
</organism>
<feature type="transmembrane region" description="Helical" evidence="1">
    <location>
        <begin position="144"/>
        <end position="160"/>
    </location>
</feature>
<keyword evidence="1" id="KW-1133">Transmembrane helix</keyword>
<protein>
    <submittedName>
        <fullName evidence="2">Alkaline phytoceramidase</fullName>
    </submittedName>
</protein>
<dbReference type="Proteomes" id="UP000663181">
    <property type="component" value="Chromosome"/>
</dbReference>
<accession>A0ABX7GS00</accession>
<evidence type="ECO:0000256" key="1">
    <source>
        <dbReference type="SAM" id="Phobius"/>
    </source>
</evidence>
<feature type="transmembrane region" description="Helical" evidence="1">
    <location>
        <begin position="224"/>
        <end position="243"/>
    </location>
</feature>
<keyword evidence="1" id="KW-0812">Transmembrane</keyword>
<feature type="transmembrane region" description="Helical" evidence="1">
    <location>
        <begin position="91"/>
        <end position="108"/>
    </location>
</feature>
<evidence type="ECO:0000313" key="3">
    <source>
        <dbReference type="Proteomes" id="UP000663181"/>
    </source>
</evidence>
<proteinExistence type="predicted"/>
<reference evidence="2 3" key="1">
    <citation type="submission" date="2020-10" db="EMBL/GenBank/DDBJ databases">
        <title>Phylogeny of dyella-like bacteria.</title>
        <authorList>
            <person name="Fu J."/>
        </authorList>
    </citation>
    <scope>NUCLEOTIDE SEQUENCE [LARGE SCALE GENOMIC DNA]</scope>
    <source>
        <strain evidence="2 3">DHOB09</strain>
    </source>
</reference>
<dbReference type="EMBL" id="CP064030">
    <property type="protein sequence ID" value="QRN52587.1"/>
    <property type="molecule type" value="Genomic_DNA"/>
</dbReference>